<dbReference type="PANTHER" id="PTHR30404:SF0">
    <property type="entry name" value="N-ACETYLMURAMOYL-L-ALANINE AMIDASE AMIC"/>
    <property type="match status" value="1"/>
</dbReference>
<accession>A0ABX8ZPK4</accession>
<dbReference type="SMART" id="SM00646">
    <property type="entry name" value="Ami_3"/>
    <property type="match status" value="1"/>
</dbReference>
<evidence type="ECO:0000313" key="5">
    <source>
        <dbReference type="EMBL" id="QZD89669.1"/>
    </source>
</evidence>
<keyword evidence="6" id="KW-1185">Reference proteome</keyword>
<dbReference type="InterPro" id="IPR050695">
    <property type="entry name" value="N-acetylmuramoyl_amidase_3"/>
</dbReference>
<name>A0ABX8ZPK4_9SPHN</name>
<dbReference type="PANTHER" id="PTHR30404">
    <property type="entry name" value="N-ACETYLMURAMOYL-L-ALANINE AMIDASE"/>
    <property type="match status" value="1"/>
</dbReference>
<proteinExistence type="predicted"/>
<dbReference type="CDD" id="cd02696">
    <property type="entry name" value="MurNAc-LAA"/>
    <property type="match status" value="1"/>
</dbReference>
<gene>
    <name evidence="5" type="ORF">K3148_12830</name>
</gene>
<dbReference type="SUPFAM" id="SSF53187">
    <property type="entry name" value="Zn-dependent exopeptidases"/>
    <property type="match status" value="1"/>
</dbReference>
<reference evidence="5 6" key="1">
    <citation type="submission" date="2021-08" db="EMBL/GenBank/DDBJ databases">
        <title>Comparative Genomics Analysis of the Genus Qipengyuania Reveals Extensive Genetic Diversity and Metabolic Versatility, Including the Description of Fifteen Novel Species.</title>
        <authorList>
            <person name="Liu Y."/>
        </authorList>
    </citation>
    <scope>NUCLEOTIDE SEQUENCE [LARGE SCALE GENOMIC DNA]</scope>
    <source>
        <strain evidence="5 6">1NDH13</strain>
    </source>
</reference>
<organism evidence="5 6">
    <name type="scientific">Qipengyuania aurantiaca</name>
    <dbReference type="NCBI Taxonomy" id="2867233"/>
    <lineage>
        <taxon>Bacteria</taxon>
        <taxon>Pseudomonadati</taxon>
        <taxon>Pseudomonadota</taxon>
        <taxon>Alphaproteobacteria</taxon>
        <taxon>Sphingomonadales</taxon>
        <taxon>Erythrobacteraceae</taxon>
        <taxon>Qipengyuania</taxon>
    </lineage>
</organism>
<feature type="domain" description="MurNAc-LAA" evidence="4">
    <location>
        <begin position="123"/>
        <end position="278"/>
    </location>
</feature>
<dbReference type="Gene3D" id="3.40.630.40">
    <property type="entry name" value="Zn-dependent exopeptidases"/>
    <property type="match status" value="1"/>
</dbReference>
<evidence type="ECO:0000313" key="6">
    <source>
        <dbReference type="Proteomes" id="UP000824281"/>
    </source>
</evidence>
<comment type="catalytic activity">
    <reaction evidence="1">
        <text>Hydrolyzes the link between N-acetylmuramoyl residues and L-amino acid residues in certain cell-wall glycopeptides.</text>
        <dbReference type="EC" id="3.5.1.28"/>
    </reaction>
</comment>
<dbReference type="EC" id="3.5.1.28" evidence="2"/>
<evidence type="ECO:0000256" key="2">
    <source>
        <dbReference type="ARBA" id="ARBA00011901"/>
    </source>
</evidence>
<dbReference type="RefSeq" id="WP_221425150.1">
    <property type="nucleotide sequence ID" value="NZ_CP081295.1"/>
</dbReference>
<dbReference type="Proteomes" id="UP000824281">
    <property type="component" value="Chromosome"/>
</dbReference>
<sequence>MNRTVHLLALVALPLAIIGGLVLFARGAGVIGPGAGYVMRVDLPRGGAPMDLPEVTGGEDLPLVVIDPGHGGHDPGASARGYVEKRLVMGLAEALRDELERQGIARVALTREDDTYLLHNERYRIAQRLDADLFLSIHADSAGAADEVTGASIYTLSKEASSRAAALYAAKENATDVIGGVDLSQEDKVVSDILVDLSQRRTQERSVRFAELIEREGQDYLEFHPQARRSAWLAVLRAPDIPSVLFESGFISNETDAQRLASDEGREAFAEAMSRAIAVYFLREATNREGLDDS</sequence>
<evidence type="ECO:0000259" key="4">
    <source>
        <dbReference type="SMART" id="SM00646"/>
    </source>
</evidence>
<dbReference type="InterPro" id="IPR002508">
    <property type="entry name" value="MurNAc-LAA_cat"/>
</dbReference>
<protein>
    <recommendedName>
        <fullName evidence="2">N-acetylmuramoyl-L-alanine amidase</fullName>
        <ecNumber evidence="2">3.5.1.28</ecNumber>
    </recommendedName>
</protein>
<dbReference type="Pfam" id="PF01520">
    <property type="entry name" value="Amidase_3"/>
    <property type="match status" value="1"/>
</dbReference>
<keyword evidence="3" id="KW-0378">Hydrolase</keyword>
<evidence type="ECO:0000256" key="3">
    <source>
        <dbReference type="ARBA" id="ARBA00022801"/>
    </source>
</evidence>
<dbReference type="EMBL" id="CP081295">
    <property type="protein sequence ID" value="QZD89669.1"/>
    <property type="molecule type" value="Genomic_DNA"/>
</dbReference>
<evidence type="ECO:0000256" key="1">
    <source>
        <dbReference type="ARBA" id="ARBA00001561"/>
    </source>
</evidence>